<proteinExistence type="predicted"/>
<organism evidence="1 2">
    <name type="scientific">Colletotrichum sojae</name>
    <dbReference type="NCBI Taxonomy" id="2175907"/>
    <lineage>
        <taxon>Eukaryota</taxon>
        <taxon>Fungi</taxon>
        <taxon>Dikarya</taxon>
        <taxon>Ascomycota</taxon>
        <taxon>Pezizomycotina</taxon>
        <taxon>Sordariomycetes</taxon>
        <taxon>Hypocreomycetidae</taxon>
        <taxon>Glomerellales</taxon>
        <taxon>Glomerellaceae</taxon>
        <taxon>Colletotrichum</taxon>
        <taxon>Colletotrichum orchidearum species complex</taxon>
    </lineage>
</organism>
<protein>
    <submittedName>
        <fullName evidence="1">Uncharacterized protein</fullName>
    </submittedName>
</protein>
<dbReference type="AlphaFoldDB" id="A0A8H6IU88"/>
<keyword evidence="2" id="KW-1185">Reference proteome</keyword>
<reference evidence="1 2" key="1">
    <citation type="journal article" date="2020" name="Phytopathology">
        <title>Genome Sequence Resources of Colletotrichum truncatum, C. plurivorum, C. musicola, and C. sojae: Four Species Pathogenic to Soybean (Glycine max).</title>
        <authorList>
            <person name="Rogerio F."/>
            <person name="Boufleur T.R."/>
            <person name="Ciampi-Guillardi M."/>
            <person name="Sukno S.A."/>
            <person name="Thon M.R."/>
            <person name="Massola Junior N.S."/>
            <person name="Baroncelli R."/>
        </authorList>
    </citation>
    <scope>NUCLEOTIDE SEQUENCE [LARGE SCALE GENOMIC DNA]</scope>
    <source>
        <strain evidence="1 2">LFN0009</strain>
    </source>
</reference>
<sequence length="208" mass="23469">MLFTCFTWFTSKPGVGDLDPESDTPEGRATKDWLYHFASQPGASRIHWGKAIERPEQQWLFVDVDEAPPTLIIAREPRGRPLAACRPAEAPVTQVLMLFFPSDLDDADMDWLTIQFEQFKTKALDQAPDCRGVAYGWSTDSDVPVMGQPGWTGTVLMAFIGWPSVEAHMAFRQTELFRENIGLLKGMEDLIELDYFHLLCKSLEAPSN</sequence>
<dbReference type="Proteomes" id="UP000652219">
    <property type="component" value="Unassembled WGS sequence"/>
</dbReference>
<name>A0A8H6IU88_9PEZI</name>
<gene>
    <name evidence="1" type="ORF">CSOJ01_12986</name>
</gene>
<accession>A0A8H6IU88</accession>
<evidence type="ECO:0000313" key="1">
    <source>
        <dbReference type="EMBL" id="KAF6797508.1"/>
    </source>
</evidence>
<dbReference type="Gene3D" id="3.30.70.100">
    <property type="match status" value="1"/>
</dbReference>
<evidence type="ECO:0000313" key="2">
    <source>
        <dbReference type="Proteomes" id="UP000652219"/>
    </source>
</evidence>
<comment type="caution">
    <text evidence="1">The sequence shown here is derived from an EMBL/GenBank/DDBJ whole genome shotgun (WGS) entry which is preliminary data.</text>
</comment>
<dbReference type="EMBL" id="WIGN01000355">
    <property type="protein sequence ID" value="KAF6797508.1"/>
    <property type="molecule type" value="Genomic_DNA"/>
</dbReference>